<proteinExistence type="predicted"/>
<sequence>MECWGALLAEGKQMHHCIGSYAAQVSARQVFVYHMEAPEALTIALSPQGSQWGVQEIRGYCNALPSEASLEAIQRWLTAHY</sequence>
<evidence type="ECO:0000313" key="2">
    <source>
        <dbReference type="Proteomes" id="UP000754821"/>
    </source>
</evidence>
<dbReference type="Proteomes" id="UP000754821">
    <property type="component" value="Unassembled WGS sequence"/>
</dbReference>
<gene>
    <name evidence="1" type="ORF">EI163_02045</name>
</gene>
<comment type="caution">
    <text evidence="1">The sequence shown here is derived from an EMBL/GenBank/DDBJ whole genome shotgun (WGS) entry which is preliminary data.</text>
</comment>
<dbReference type="InterPro" id="IPR025586">
    <property type="entry name" value="PcfJ"/>
</dbReference>
<evidence type="ECO:0000313" key="1">
    <source>
        <dbReference type="EMBL" id="MBE0402348.1"/>
    </source>
</evidence>
<reference evidence="1 2" key="1">
    <citation type="submission" date="2020-07" db="EMBL/GenBank/DDBJ databases">
        <title>Halophilic bacteria isolated from french cheeses.</title>
        <authorList>
            <person name="Kothe C.I."/>
            <person name="Farah-Kraiem B."/>
            <person name="Renault P."/>
            <person name="Dridi B."/>
        </authorList>
    </citation>
    <scope>NUCLEOTIDE SEQUENCE [LARGE SCALE GENOMIC DNA]</scope>
    <source>
        <strain evidence="1 2">FME16</strain>
    </source>
</reference>
<organism evidence="1 2">
    <name type="scientific">Halomonas citrativorans</name>
    <dbReference type="NCBI Taxonomy" id="2742612"/>
    <lineage>
        <taxon>Bacteria</taxon>
        <taxon>Pseudomonadati</taxon>
        <taxon>Pseudomonadota</taxon>
        <taxon>Gammaproteobacteria</taxon>
        <taxon>Oceanospirillales</taxon>
        <taxon>Halomonadaceae</taxon>
        <taxon>Halomonas</taxon>
    </lineage>
</organism>
<dbReference type="EMBL" id="RRZC01000002">
    <property type="protein sequence ID" value="MBE0402348.1"/>
    <property type="molecule type" value="Genomic_DNA"/>
</dbReference>
<name>A0ABR9F795_9GAMM</name>
<keyword evidence="2" id="KW-1185">Reference proteome</keyword>
<dbReference type="RefSeq" id="WP_192526540.1">
    <property type="nucleotide sequence ID" value="NZ_RRZC01000002.1"/>
</dbReference>
<accession>A0ABR9F795</accession>
<dbReference type="Pfam" id="PF14284">
    <property type="entry name" value="PcfJ"/>
    <property type="match status" value="1"/>
</dbReference>
<protein>
    <submittedName>
        <fullName evidence="1">PcfJ domain-containing protein</fullName>
    </submittedName>
</protein>